<evidence type="ECO:0000256" key="1">
    <source>
        <dbReference type="ARBA" id="ARBA00006180"/>
    </source>
</evidence>
<dbReference type="GO" id="GO:0006289">
    <property type="term" value="P:nucleotide-excision repair"/>
    <property type="evidence" value="ECO:0007669"/>
    <property type="project" value="TreeGrafter"/>
</dbReference>
<comment type="similarity">
    <text evidence="1">Belongs to the SAPS family.</text>
</comment>
<accession>A0A5B0MLG2</accession>
<keyword evidence="3" id="KW-1185">Reference proteome</keyword>
<dbReference type="GO" id="GO:0006260">
    <property type="term" value="P:DNA replication"/>
    <property type="evidence" value="ECO:0007669"/>
    <property type="project" value="TreeGrafter"/>
</dbReference>
<organism evidence="2 3">
    <name type="scientific">Puccinia graminis f. sp. tritici</name>
    <dbReference type="NCBI Taxonomy" id="56615"/>
    <lineage>
        <taxon>Eukaryota</taxon>
        <taxon>Fungi</taxon>
        <taxon>Dikarya</taxon>
        <taxon>Basidiomycota</taxon>
        <taxon>Pucciniomycotina</taxon>
        <taxon>Pucciniomycetes</taxon>
        <taxon>Pucciniales</taxon>
        <taxon>Pucciniaceae</taxon>
        <taxon>Puccinia</taxon>
    </lineage>
</organism>
<dbReference type="Pfam" id="PF04499">
    <property type="entry name" value="SAPS"/>
    <property type="match status" value="1"/>
</dbReference>
<dbReference type="PANTHER" id="PTHR15114:SF1">
    <property type="entry name" value="REPLICATION PROTEIN A 14 KDA SUBUNIT"/>
    <property type="match status" value="1"/>
</dbReference>
<sequence>MMSFIRSYPNLIPKLLAHFNSSPIVDVLMRIIQSEQTTDGTIDWLIDSTDFVELIISLLHPSRTPDLHCSVANSSKMSSPSVPITSSPPLPHPTCPIKSLMAPCPVPRVAPPARPTLLAPSLGPLFNNRPMTQKNIPNSSPLGSCANYTAQQWSRLSKLLSFGLGTPVPEDDGVITNTSLASSLINSLSVVIDLIRRNNSDYSEHQLMHDNLHFVDAILYSNPRVLDTVQRIGNNTKADKKVAEGGHVACRMSHRLAIGAADADDDKITLILKDDVDIEAAFKYLAGTILRDVPKDWDIIFFGHTDFSNEARNGSDPLTHNFYIYKSVEPQVGQVVRISGKVISLSPELLIESSDGGQVTVGDSASLILYRDSTPSLFPPSFVDISRLYSDLKLAQAVVDIIHNPTIGLFDYHLTYLSIQRYITFLPWDSVESKTPFVVAGSGKPLQQFVYSSDSIWANPIDSFL</sequence>
<proteinExistence type="inferred from homology"/>
<dbReference type="GO" id="GO:0019903">
    <property type="term" value="F:protein phosphatase binding"/>
    <property type="evidence" value="ECO:0007669"/>
    <property type="project" value="InterPro"/>
</dbReference>
<gene>
    <name evidence="2" type="ORF">PGT21_014443</name>
</gene>
<dbReference type="EMBL" id="VSWC01000145">
    <property type="protein sequence ID" value="KAA1076650.1"/>
    <property type="molecule type" value="Genomic_DNA"/>
</dbReference>
<dbReference type="GO" id="GO:0003697">
    <property type="term" value="F:single-stranded DNA binding"/>
    <property type="evidence" value="ECO:0007669"/>
    <property type="project" value="TreeGrafter"/>
</dbReference>
<dbReference type="AlphaFoldDB" id="A0A5B0MLG2"/>
<dbReference type="Proteomes" id="UP000324748">
    <property type="component" value="Unassembled WGS sequence"/>
</dbReference>
<comment type="caution">
    <text evidence="2">The sequence shown here is derived from an EMBL/GenBank/DDBJ whole genome shotgun (WGS) entry which is preliminary data.</text>
</comment>
<dbReference type="GO" id="GO:0035861">
    <property type="term" value="C:site of double-strand break"/>
    <property type="evidence" value="ECO:0007669"/>
    <property type="project" value="TreeGrafter"/>
</dbReference>
<dbReference type="GO" id="GO:0000724">
    <property type="term" value="P:double-strand break repair via homologous recombination"/>
    <property type="evidence" value="ECO:0007669"/>
    <property type="project" value="TreeGrafter"/>
</dbReference>
<dbReference type="GO" id="GO:0006284">
    <property type="term" value="P:base-excision repair"/>
    <property type="evidence" value="ECO:0007669"/>
    <property type="project" value="TreeGrafter"/>
</dbReference>
<evidence type="ECO:0000313" key="2">
    <source>
        <dbReference type="EMBL" id="KAA1076650.1"/>
    </source>
</evidence>
<reference evidence="2 3" key="1">
    <citation type="submission" date="2019-05" db="EMBL/GenBank/DDBJ databases">
        <title>Emergence of the Ug99 lineage of the wheat stem rust pathogen through somatic hybridization.</title>
        <authorList>
            <person name="Li F."/>
            <person name="Upadhyaya N.M."/>
            <person name="Sperschneider J."/>
            <person name="Matny O."/>
            <person name="Nguyen-Phuc H."/>
            <person name="Mago R."/>
            <person name="Raley C."/>
            <person name="Miller M.E."/>
            <person name="Silverstein K.A.T."/>
            <person name="Henningsen E."/>
            <person name="Hirsch C.D."/>
            <person name="Visser B."/>
            <person name="Pretorius Z.A."/>
            <person name="Steffenson B.J."/>
            <person name="Schwessinger B."/>
            <person name="Dodds P.N."/>
            <person name="Figueroa M."/>
        </authorList>
    </citation>
    <scope>NUCLEOTIDE SEQUENCE [LARGE SCALE GENOMIC DNA]</scope>
    <source>
        <strain evidence="2">21-0</strain>
    </source>
</reference>
<evidence type="ECO:0000313" key="3">
    <source>
        <dbReference type="Proteomes" id="UP000324748"/>
    </source>
</evidence>
<dbReference type="GO" id="GO:0005662">
    <property type="term" value="C:DNA replication factor A complex"/>
    <property type="evidence" value="ECO:0007669"/>
    <property type="project" value="TreeGrafter"/>
</dbReference>
<dbReference type="PANTHER" id="PTHR15114">
    <property type="entry name" value="REPLICATION PROTEIN A3"/>
    <property type="match status" value="1"/>
</dbReference>
<name>A0A5B0MLG2_PUCGR</name>
<protein>
    <submittedName>
        <fullName evidence="2">Uncharacterized protein</fullName>
    </submittedName>
</protein>
<dbReference type="InterPro" id="IPR007587">
    <property type="entry name" value="SAPS"/>
</dbReference>
<dbReference type="OrthoDB" id="10259133at2759"/>
<dbReference type="GO" id="GO:0006298">
    <property type="term" value="P:mismatch repair"/>
    <property type="evidence" value="ECO:0007669"/>
    <property type="project" value="TreeGrafter"/>
</dbReference>
<dbReference type="GO" id="GO:0003684">
    <property type="term" value="F:damaged DNA binding"/>
    <property type="evidence" value="ECO:0007669"/>
    <property type="project" value="TreeGrafter"/>
</dbReference>